<organism evidence="3 4">
    <name type="scientific">Russula ochroleuca</name>
    <dbReference type="NCBI Taxonomy" id="152965"/>
    <lineage>
        <taxon>Eukaryota</taxon>
        <taxon>Fungi</taxon>
        <taxon>Dikarya</taxon>
        <taxon>Basidiomycota</taxon>
        <taxon>Agaricomycotina</taxon>
        <taxon>Agaricomycetes</taxon>
        <taxon>Russulales</taxon>
        <taxon>Russulaceae</taxon>
        <taxon>Russula</taxon>
    </lineage>
</organism>
<name>A0A9P5N4Y0_9AGAM</name>
<gene>
    <name evidence="3" type="ORF">DFH94DRAFT_679101</name>
</gene>
<dbReference type="OrthoDB" id="3225557at2759"/>
<dbReference type="AlphaFoldDB" id="A0A9P5N4Y0"/>
<accession>A0A9P5N4Y0</accession>
<reference evidence="3" key="2">
    <citation type="journal article" date="2020" name="Nat. Commun.">
        <title>Large-scale genome sequencing of mycorrhizal fungi provides insights into the early evolution of symbiotic traits.</title>
        <authorList>
            <person name="Miyauchi S."/>
            <person name="Kiss E."/>
            <person name="Kuo A."/>
            <person name="Drula E."/>
            <person name="Kohler A."/>
            <person name="Sanchez-Garcia M."/>
            <person name="Morin E."/>
            <person name="Andreopoulos B."/>
            <person name="Barry K.W."/>
            <person name="Bonito G."/>
            <person name="Buee M."/>
            <person name="Carver A."/>
            <person name="Chen C."/>
            <person name="Cichocki N."/>
            <person name="Clum A."/>
            <person name="Culley D."/>
            <person name="Crous P.W."/>
            <person name="Fauchery L."/>
            <person name="Girlanda M."/>
            <person name="Hayes R.D."/>
            <person name="Keri Z."/>
            <person name="LaButti K."/>
            <person name="Lipzen A."/>
            <person name="Lombard V."/>
            <person name="Magnuson J."/>
            <person name="Maillard F."/>
            <person name="Murat C."/>
            <person name="Nolan M."/>
            <person name="Ohm R.A."/>
            <person name="Pangilinan J."/>
            <person name="Pereira M.F."/>
            <person name="Perotto S."/>
            <person name="Peter M."/>
            <person name="Pfister S."/>
            <person name="Riley R."/>
            <person name="Sitrit Y."/>
            <person name="Stielow J.B."/>
            <person name="Szollosi G."/>
            <person name="Zifcakova L."/>
            <person name="Stursova M."/>
            <person name="Spatafora J.W."/>
            <person name="Tedersoo L."/>
            <person name="Vaario L.M."/>
            <person name="Yamada A."/>
            <person name="Yan M."/>
            <person name="Wang P."/>
            <person name="Xu J."/>
            <person name="Bruns T."/>
            <person name="Baldrian P."/>
            <person name="Vilgalys R."/>
            <person name="Dunand C."/>
            <person name="Henrissat B."/>
            <person name="Grigoriev I.V."/>
            <person name="Hibbett D."/>
            <person name="Nagy L.G."/>
            <person name="Martin F.M."/>
        </authorList>
    </citation>
    <scope>NUCLEOTIDE SEQUENCE</scope>
    <source>
        <strain evidence="3">Prilba</strain>
    </source>
</reference>
<feature type="region of interest" description="Disordered" evidence="1">
    <location>
        <begin position="17"/>
        <end position="52"/>
    </location>
</feature>
<dbReference type="Pfam" id="PF20149">
    <property type="entry name" value="DUF6532"/>
    <property type="match status" value="1"/>
</dbReference>
<feature type="domain" description="DUF6532" evidence="2">
    <location>
        <begin position="109"/>
        <end position="214"/>
    </location>
</feature>
<dbReference type="InterPro" id="IPR045341">
    <property type="entry name" value="DUF6532"/>
</dbReference>
<comment type="caution">
    <text evidence="3">The sequence shown here is derived from an EMBL/GenBank/DDBJ whole genome shotgun (WGS) entry which is preliminary data.</text>
</comment>
<evidence type="ECO:0000313" key="3">
    <source>
        <dbReference type="EMBL" id="KAF8486413.1"/>
    </source>
</evidence>
<dbReference type="Proteomes" id="UP000759537">
    <property type="component" value="Unassembled WGS sequence"/>
</dbReference>
<evidence type="ECO:0000313" key="4">
    <source>
        <dbReference type="Proteomes" id="UP000759537"/>
    </source>
</evidence>
<evidence type="ECO:0000259" key="2">
    <source>
        <dbReference type="Pfam" id="PF20149"/>
    </source>
</evidence>
<protein>
    <recommendedName>
        <fullName evidence="2">DUF6532 domain-containing protein</fullName>
    </recommendedName>
</protein>
<evidence type="ECO:0000256" key="1">
    <source>
        <dbReference type="SAM" id="MobiDB-lite"/>
    </source>
</evidence>
<sequence>MWESPICTSGTISGSTGFSSVTQADGVNTSPEGSGGGADAPLVPDQPDTTWPSDTELIVVPGTNKMLPLSQLLSGWLSLPLRSLITGHQIFSSGSCVMRSTQPKWPTCSETDVARLVKRQLSNYNYTFPTSLNHNPLSEHALLLRMWPYRNSRIISVIQDLYFTGGTSSFAQRFDSLFPTDEDHNGVVMREVPVPMVALVATALYATIHEWHTG</sequence>
<feature type="compositionally biased region" description="Polar residues" evidence="1">
    <location>
        <begin position="21"/>
        <end position="32"/>
    </location>
</feature>
<dbReference type="EMBL" id="WHVB01000002">
    <property type="protein sequence ID" value="KAF8486413.1"/>
    <property type="molecule type" value="Genomic_DNA"/>
</dbReference>
<keyword evidence="4" id="KW-1185">Reference proteome</keyword>
<reference evidence="3" key="1">
    <citation type="submission" date="2019-10" db="EMBL/GenBank/DDBJ databases">
        <authorList>
            <consortium name="DOE Joint Genome Institute"/>
            <person name="Kuo A."/>
            <person name="Miyauchi S."/>
            <person name="Kiss E."/>
            <person name="Drula E."/>
            <person name="Kohler A."/>
            <person name="Sanchez-Garcia M."/>
            <person name="Andreopoulos B."/>
            <person name="Barry K.W."/>
            <person name="Bonito G."/>
            <person name="Buee M."/>
            <person name="Carver A."/>
            <person name="Chen C."/>
            <person name="Cichocki N."/>
            <person name="Clum A."/>
            <person name="Culley D."/>
            <person name="Crous P.W."/>
            <person name="Fauchery L."/>
            <person name="Girlanda M."/>
            <person name="Hayes R."/>
            <person name="Keri Z."/>
            <person name="LaButti K."/>
            <person name="Lipzen A."/>
            <person name="Lombard V."/>
            <person name="Magnuson J."/>
            <person name="Maillard F."/>
            <person name="Morin E."/>
            <person name="Murat C."/>
            <person name="Nolan M."/>
            <person name="Ohm R."/>
            <person name="Pangilinan J."/>
            <person name="Pereira M."/>
            <person name="Perotto S."/>
            <person name="Peter M."/>
            <person name="Riley R."/>
            <person name="Sitrit Y."/>
            <person name="Stielow B."/>
            <person name="Szollosi G."/>
            <person name="Zifcakova L."/>
            <person name="Stursova M."/>
            <person name="Spatafora J.W."/>
            <person name="Tedersoo L."/>
            <person name="Vaario L.-M."/>
            <person name="Yamada A."/>
            <person name="Yan M."/>
            <person name="Wang P."/>
            <person name="Xu J."/>
            <person name="Bruns T."/>
            <person name="Baldrian P."/>
            <person name="Vilgalys R."/>
            <person name="Henrissat B."/>
            <person name="Grigoriev I.V."/>
            <person name="Hibbett D."/>
            <person name="Nagy L.G."/>
            <person name="Martin F.M."/>
        </authorList>
    </citation>
    <scope>NUCLEOTIDE SEQUENCE</scope>
    <source>
        <strain evidence="3">Prilba</strain>
    </source>
</reference>
<proteinExistence type="predicted"/>